<accession>A0A3N0J277</accession>
<reference evidence="2 4" key="1">
    <citation type="journal article" date="2018" name="Elife">
        <title>Discovery and characterization of a prevalent human gut bacterial enzyme sufficient for the inactivation of a family of plant toxins.</title>
        <authorList>
            <person name="Koppel N."/>
            <person name="Bisanz J.E."/>
            <person name="Pandelia M.E."/>
            <person name="Turnbaugh P.J."/>
            <person name="Balskus E.P."/>
        </authorList>
    </citation>
    <scope>NUCLEOTIDE SEQUENCE [LARGE SCALE GENOMIC DNA]</scope>
    <source>
        <strain evidence="2 4">DSM 16107</strain>
    </source>
</reference>
<dbReference type="Pfam" id="PF02577">
    <property type="entry name" value="BFN_dom"/>
    <property type="match status" value="1"/>
</dbReference>
<dbReference type="Gene3D" id="3.10.690.10">
    <property type="entry name" value="Bifunctional nuclease domain"/>
    <property type="match status" value="1"/>
</dbReference>
<dbReference type="RefSeq" id="WP_114545157.1">
    <property type="nucleotide sequence ID" value="NZ_CALJMG010000052.1"/>
</dbReference>
<evidence type="ECO:0000313" key="3">
    <source>
        <dbReference type="EMBL" id="RNM43295.1"/>
    </source>
</evidence>
<dbReference type="OrthoDB" id="9788698at2"/>
<dbReference type="PANTHER" id="PTHR15160:SF1">
    <property type="entry name" value="VON HIPPEL-LINDAU DISEASE TUMOR SUPPRESSOR"/>
    <property type="match status" value="1"/>
</dbReference>
<dbReference type="PROSITE" id="PS51658">
    <property type="entry name" value="BFN"/>
    <property type="match status" value="1"/>
</dbReference>
<dbReference type="Proteomes" id="UP000253817">
    <property type="component" value="Unassembled WGS sequence"/>
</dbReference>
<reference evidence="3" key="3">
    <citation type="journal article" date="2019" name="Microbiol. Resour. Announc.">
        <title>Draft Genome Sequences of Type Strains of Gordonibacter faecihominis, Paraeggerthella hongkongensis, Parvibacter caecicola,Slackia equolifaciens, Slackia faecicanis, and Slackia isoflavoniconvertens.</title>
        <authorList>
            <person name="Danylec N."/>
            <person name="Stoll D.A."/>
            <person name="Dotsch A."/>
            <person name="Huch M."/>
        </authorList>
    </citation>
    <scope>NUCLEOTIDE SEQUENCE</scope>
    <source>
        <strain evidence="3">DSM 16107</strain>
    </source>
</reference>
<dbReference type="SUPFAM" id="SSF103256">
    <property type="entry name" value="Hypothetical protein TM0160"/>
    <property type="match status" value="1"/>
</dbReference>
<dbReference type="InterPro" id="IPR003729">
    <property type="entry name" value="Bi_nuclease_dom"/>
</dbReference>
<dbReference type="EMBL" id="PPTT01000003">
    <property type="protein sequence ID" value="RDB71130.1"/>
    <property type="molecule type" value="Genomic_DNA"/>
</dbReference>
<evidence type="ECO:0000313" key="2">
    <source>
        <dbReference type="EMBL" id="RDB71130.1"/>
    </source>
</evidence>
<dbReference type="EMBL" id="QICC01000002">
    <property type="protein sequence ID" value="RNM43295.1"/>
    <property type="molecule type" value="Genomic_DNA"/>
</dbReference>
<dbReference type="GO" id="GO:0004518">
    <property type="term" value="F:nuclease activity"/>
    <property type="evidence" value="ECO:0007669"/>
    <property type="project" value="InterPro"/>
</dbReference>
<dbReference type="AlphaFoldDB" id="A0A3N0J277"/>
<proteinExistence type="predicted"/>
<sequence length="170" mass="19171">MIPVTIQTLIVSTSPSPSIVVLQPVEDAPQEGKSRIVPIWVGVNEATQMGIALEKARFSRPMTHDLFLDALTNLDARVDHVVINDVQGSTFFARLTLRQHDRLIDLDARPSDAMALAVRQKAPIYIEEEVLERASFPYVLRREEPSQATEAELSEFKKFLEELAPEDFEE</sequence>
<protein>
    <submittedName>
        <fullName evidence="3">Bifunctional nuclease family protein</fullName>
    </submittedName>
</protein>
<comment type="caution">
    <text evidence="3">The sequence shown here is derived from an EMBL/GenBank/DDBJ whole genome shotgun (WGS) entry which is preliminary data.</text>
</comment>
<evidence type="ECO:0000313" key="4">
    <source>
        <dbReference type="Proteomes" id="UP000253817"/>
    </source>
</evidence>
<evidence type="ECO:0000259" key="1">
    <source>
        <dbReference type="PROSITE" id="PS51658"/>
    </source>
</evidence>
<keyword evidence="4" id="KW-1185">Reference proteome</keyword>
<evidence type="ECO:0000313" key="5">
    <source>
        <dbReference type="Proteomes" id="UP000270112"/>
    </source>
</evidence>
<feature type="domain" description="BFN" evidence="1">
    <location>
        <begin position="1"/>
        <end position="138"/>
    </location>
</feature>
<gene>
    <name evidence="2" type="ORF">C1876_02550</name>
    <name evidence="3" type="ORF">DMP09_01160</name>
</gene>
<reference evidence="5" key="2">
    <citation type="submission" date="2018-05" db="EMBL/GenBank/DDBJ databases">
        <title>Genome Sequencing of selected type strains of the family Eggerthellaceae.</title>
        <authorList>
            <person name="Danylec N."/>
            <person name="Stoll D.A."/>
            <person name="Doetsch A."/>
            <person name="Huch M."/>
        </authorList>
    </citation>
    <scope>NUCLEOTIDE SEQUENCE [LARGE SCALE GENOMIC DNA]</scope>
    <source>
        <strain evidence="5">DSM 16107</strain>
    </source>
</reference>
<name>A0A3N0J277_9ACTN</name>
<dbReference type="InterPro" id="IPR036104">
    <property type="entry name" value="BFN_sf"/>
</dbReference>
<organism evidence="3 5">
    <name type="scientific">Eggerthella sinensis</name>
    <dbReference type="NCBI Taxonomy" id="242230"/>
    <lineage>
        <taxon>Bacteria</taxon>
        <taxon>Bacillati</taxon>
        <taxon>Actinomycetota</taxon>
        <taxon>Coriobacteriia</taxon>
        <taxon>Eggerthellales</taxon>
        <taxon>Eggerthellaceae</taxon>
        <taxon>Eggerthella</taxon>
    </lineage>
</organism>
<dbReference type="PANTHER" id="PTHR15160">
    <property type="entry name" value="VON HIPPEL-LINDAU PROTEIN"/>
    <property type="match status" value="1"/>
</dbReference>
<dbReference type="Proteomes" id="UP000270112">
    <property type="component" value="Unassembled WGS sequence"/>
</dbReference>